<evidence type="ECO:0000313" key="1">
    <source>
        <dbReference type="EMBL" id="CAA6808377.1"/>
    </source>
</evidence>
<proteinExistence type="predicted"/>
<sequence length="137" mass="16504">MKNIKFYNHYHPYAEEMIEALQNSSIEGLLDIEIQRKQDETFETRYTPKGNVNYAEAEPNIDLSISGAYSMYNWEIFFHIPLSIAIQLSKNQRFAEAQRWFHFIFDPSSNENLEGVERFWKFRHFREIEKVKLIDEM</sequence>
<accession>A0A6S6SIV3</accession>
<feature type="non-terminal residue" evidence="1">
    <location>
        <position position="137"/>
    </location>
</feature>
<protein>
    <submittedName>
        <fullName evidence="1">Toxin</fullName>
    </submittedName>
</protein>
<name>A0A6S6SIV3_9BACT</name>
<reference evidence="1" key="1">
    <citation type="submission" date="2020-01" db="EMBL/GenBank/DDBJ databases">
        <authorList>
            <person name="Meier V. D."/>
            <person name="Meier V D."/>
        </authorList>
    </citation>
    <scope>NUCLEOTIDE SEQUENCE</scope>
    <source>
        <strain evidence="1">HLG_WM_MAG_03</strain>
    </source>
</reference>
<dbReference type="EMBL" id="CACVAR010000174">
    <property type="protein sequence ID" value="CAA6808377.1"/>
    <property type="molecule type" value="Genomic_DNA"/>
</dbReference>
<dbReference type="AlphaFoldDB" id="A0A6S6SIV3"/>
<gene>
    <name evidence="1" type="ORF">HELGO_WM38686</name>
</gene>
<organism evidence="1">
    <name type="scientific">uncultured Sulfurovum sp</name>
    <dbReference type="NCBI Taxonomy" id="269237"/>
    <lineage>
        <taxon>Bacteria</taxon>
        <taxon>Pseudomonadati</taxon>
        <taxon>Campylobacterota</taxon>
        <taxon>Epsilonproteobacteria</taxon>
        <taxon>Campylobacterales</taxon>
        <taxon>Sulfurovaceae</taxon>
        <taxon>Sulfurovum</taxon>
        <taxon>environmental samples</taxon>
    </lineage>
</organism>